<reference evidence="1" key="1">
    <citation type="submission" date="2018-02" db="EMBL/GenBank/DDBJ databases">
        <title>Rhizophora mucronata_Transcriptome.</title>
        <authorList>
            <person name="Meera S.P."/>
            <person name="Sreeshan A."/>
            <person name="Augustine A."/>
        </authorList>
    </citation>
    <scope>NUCLEOTIDE SEQUENCE</scope>
    <source>
        <tissue evidence="1">Leaf</tissue>
    </source>
</reference>
<accession>A0A2P2PPI8</accession>
<proteinExistence type="predicted"/>
<dbReference type="AlphaFoldDB" id="A0A2P2PPI8"/>
<name>A0A2P2PPI8_RHIMU</name>
<dbReference type="InterPro" id="IPR010410">
    <property type="entry name" value="DUF1005"/>
</dbReference>
<dbReference type="Pfam" id="PF06219">
    <property type="entry name" value="DUF1005"/>
    <property type="match status" value="1"/>
</dbReference>
<protein>
    <submittedName>
        <fullName evidence="1">Uncharacterized protein</fullName>
    </submittedName>
</protein>
<sequence>MALAAAVDLSIVACRPFRKRLPKGSRHSAQQSKRT</sequence>
<organism evidence="1">
    <name type="scientific">Rhizophora mucronata</name>
    <name type="common">Asiatic mangrove</name>
    <dbReference type="NCBI Taxonomy" id="61149"/>
    <lineage>
        <taxon>Eukaryota</taxon>
        <taxon>Viridiplantae</taxon>
        <taxon>Streptophyta</taxon>
        <taxon>Embryophyta</taxon>
        <taxon>Tracheophyta</taxon>
        <taxon>Spermatophyta</taxon>
        <taxon>Magnoliopsida</taxon>
        <taxon>eudicotyledons</taxon>
        <taxon>Gunneridae</taxon>
        <taxon>Pentapetalae</taxon>
        <taxon>rosids</taxon>
        <taxon>fabids</taxon>
        <taxon>Malpighiales</taxon>
        <taxon>Rhizophoraceae</taxon>
        <taxon>Rhizophora</taxon>
    </lineage>
</organism>
<evidence type="ECO:0000313" key="1">
    <source>
        <dbReference type="EMBL" id="MBX56614.1"/>
    </source>
</evidence>
<dbReference type="EMBL" id="GGEC01076130">
    <property type="protein sequence ID" value="MBX56614.1"/>
    <property type="molecule type" value="Transcribed_RNA"/>
</dbReference>